<dbReference type="InterPro" id="IPR029071">
    <property type="entry name" value="Ubiquitin-like_domsf"/>
</dbReference>
<dbReference type="SMART" id="SM00577">
    <property type="entry name" value="CPDc"/>
    <property type="match status" value="1"/>
</dbReference>
<dbReference type="PANTHER" id="PTHR48493:SF1">
    <property type="entry name" value="UBIQUITIN-LIKE DOMAIN-CONTAINING CTD PHOSPHATASE 1"/>
    <property type="match status" value="1"/>
</dbReference>
<name>A0A7S3D927_9EUKA</name>
<evidence type="ECO:0000259" key="2">
    <source>
        <dbReference type="PROSITE" id="PS50969"/>
    </source>
</evidence>
<dbReference type="Gene3D" id="3.40.50.1000">
    <property type="entry name" value="HAD superfamily/HAD-like"/>
    <property type="match status" value="1"/>
</dbReference>
<protein>
    <recommendedName>
        <fullName evidence="2">FCP1 homology domain-containing protein</fullName>
    </recommendedName>
</protein>
<feature type="region of interest" description="Disordered" evidence="1">
    <location>
        <begin position="427"/>
        <end position="450"/>
    </location>
</feature>
<organism evidence="3">
    <name type="scientific">Palpitomonas bilix</name>
    <dbReference type="NCBI Taxonomy" id="652834"/>
    <lineage>
        <taxon>Eukaryota</taxon>
        <taxon>Eukaryota incertae sedis</taxon>
    </lineage>
</organism>
<accession>A0A7S3D927</accession>
<dbReference type="InterPro" id="IPR051658">
    <property type="entry name" value="UBLCP1"/>
</dbReference>
<dbReference type="AlphaFoldDB" id="A0A7S3D927"/>
<reference evidence="3" key="1">
    <citation type="submission" date="2021-01" db="EMBL/GenBank/DDBJ databases">
        <authorList>
            <person name="Corre E."/>
            <person name="Pelletier E."/>
            <person name="Niang G."/>
            <person name="Scheremetjew M."/>
            <person name="Finn R."/>
            <person name="Kale V."/>
            <person name="Holt S."/>
            <person name="Cochrane G."/>
            <person name="Meng A."/>
            <person name="Brown T."/>
            <person name="Cohen L."/>
        </authorList>
    </citation>
    <scope>NUCLEOTIDE SEQUENCE</scope>
    <source>
        <strain evidence="3">NIES-2562</strain>
    </source>
</reference>
<feature type="domain" description="FCP1 homology" evidence="2">
    <location>
        <begin position="190"/>
        <end position="357"/>
    </location>
</feature>
<dbReference type="Pfam" id="PF03031">
    <property type="entry name" value="NIF"/>
    <property type="match status" value="1"/>
</dbReference>
<dbReference type="GO" id="GO:0090364">
    <property type="term" value="P:regulation of proteasome assembly"/>
    <property type="evidence" value="ECO:0007669"/>
    <property type="project" value="InterPro"/>
</dbReference>
<gene>
    <name evidence="3" type="ORF">PBIL07802_LOCUS12507</name>
</gene>
<dbReference type="PROSITE" id="PS50969">
    <property type="entry name" value="FCP1"/>
    <property type="match status" value="1"/>
</dbReference>
<dbReference type="InterPro" id="IPR023214">
    <property type="entry name" value="HAD_sf"/>
</dbReference>
<evidence type="ECO:0000256" key="1">
    <source>
        <dbReference type="SAM" id="MobiDB-lite"/>
    </source>
</evidence>
<dbReference type="Gene3D" id="3.10.20.90">
    <property type="entry name" value="Phosphatidylinositol 3-kinase Catalytic Subunit, Chain A, domain 1"/>
    <property type="match status" value="1"/>
</dbReference>
<proteinExistence type="predicted"/>
<dbReference type="SUPFAM" id="SSF54236">
    <property type="entry name" value="Ubiquitin-like"/>
    <property type="match status" value="1"/>
</dbReference>
<sequence length="450" mass="51797">MTVILLADPSLEKKRKRASLIELSLSQSKRRQFAVEGLFGDDPSGPNDVRPLEIAVLHKSKKYYPALNDKSTVSELKEELYKLTQVHPSRQKVFGFIKKPKDVLDDHLLVEAGIKKSKALAMVGSDDVSVHQLKGMEVDKDLIDDFDVDNLQKVPPLDLFVMKERRREKVVQKMNEFKAKKLSLLPTAARRIEKPIILIDLHRTLLYAQKKPSKKILLRPYLHEFLGMLYEHYDIGIWSSMGREVTLFLLKKANMHCQDKYKICCVIDKSWNFEVDYESSGQKYLRPVKPLELLFERYPDSFNPHNTIVLDDFSRHSLFNPFNHIKVQPFIVREGDIDPQKYNSAYLMMLGSFLKKAQPFITRAMEGEDTSLDQNPFKHEMKILAGVGYPMCIFAPYPETKDLRALPFKFWDEITKVQLHRALPSFCPPSSSGSHSNKSGGEGRTNQTIL</sequence>
<dbReference type="InterPro" id="IPR036412">
    <property type="entry name" value="HAD-like_sf"/>
</dbReference>
<feature type="compositionally biased region" description="Low complexity" evidence="1">
    <location>
        <begin position="427"/>
        <end position="439"/>
    </location>
</feature>
<dbReference type="PANTHER" id="PTHR48493">
    <property type="entry name" value="UBIQUITIN-LIKE DOMAIN-CONTAINING CTD PHOSPHATASE 1"/>
    <property type="match status" value="1"/>
</dbReference>
<dbReference type="SUPFAM" id="SSF56784">
    <property type="entry name" value="HAD-like"/>
    <property type="match status" value="1"/>
</dbReference>
<dbReference type="EMBL" id="HBIB01019173">
    <property type="protein sequence ID" value="CAE0250306.1"/>
    <property type="molecule type" value="Transcribed_RNA"/>
</dbReference>
<dbReference type="InterPro" id="IPR004274">
    <property type="entry name" value="FCP1_dom"/>
</dbReference>
<evidence type="ECO:0000313" key="3">
    <source>
        <dbReference type="EMBL" id="CAE0250306.1"/>
    </source>
</evidence>